<evidence type="ECO:0000256" key="8">
    <source>
        <dbReference type="RuleBase" id="RU363032"/>
    </source>
</evidence>
<keyword evidence="11" id="KW-1185">Reference proteome</keyword>
<dbReference type="EMBL" id="BFAV01000003">
    <property type="protein sequence ID" value="GBF31861.1"/>
    <property type="molecule type" value="Genomic_DNA"/>
</dbReference>
<comment type="caution">
    <text evidence="10">The sequence shown here is derived from an EMBL/GenBank/DDBJ whole genome shotgun (WGS) entry which is preliminary data.</text>
</comment>
<feature type="transmembrane region" description="Helical" evidence="8">
    <location>
        <begin position="262"/>
        <end position="282"/>
    </location>
</feature>
<evidence type="ECO:0000313" key="10">
    <source>
        <dbReference type="EMBL" id="GBF31861.1"/>
    </source>
</evidence>
<dbReference type="PROSITE" id="PS50928">
    <property type="entry name" value="ABC_TM1"/>
    <property type="match status" value="1"/>
</dbReference>
<evidence type="ECO:0000256" key="7">
    <source>
        <dbReference type="ARBA" id="ARBA00023136"/>
    </source>
</evidence>
<dbReference type="Pfam" id="PF00528">
    <property type="entry name" value="BPD_transp_1"/>
    <property type="match status" value="1"/>
</dbReference>
<accession>A0A2L2XDG4</accession>
<dbReference type="SUPFAM" id="SSF161098">
    <property type="entry name" value="MetI-like"/>
    <property type="match status" value="1"/>
</dbReference>
<dbReference type="AlphaFoldDB" id="A0A2L2XDG4"/>
<organism evidence="10 11">
    <name type="scientific">Desulfocucumis palustris</name>
    <dbReference type="NCBI Taxonomy" id="1898651"/>
    <lineage>
        <taxon>Bacteria</taxon>
        <taxon>Bacillati</taxon>
        <taxon>Bacillota</taxon>
        <taxon>Clostridia</taxon>
        <taxon>Eubacteriales</taxon>
        <taxon>Desulfocucumaceae</taxon>
        <taxon>Desulfocucumis</taxon>
    </lineage>
</organism>
<evidence type="ECO:0000256" key="6">
    <source>
        <dbReference type="ARBA" id="ARBA00022989"/>
    </source>
</evidence>
<keyword evidence="3 8" id="KW-0813">Transport</keyword>
<evidence type="ECO:0000256" key="5">
    <source>
        <dbReference type="ARBA" id="ARBA00022692"/>
    </source>
</evidence>
<protein>
    <submittedName>
        <fullName evidence="10">Spermidine Putrescine ABC transporter permease component PotB</fullName>
    </submittedName>
</protein>
<evidence type="ECO:0000259" key="9">
    <source>
        <dbReference type="PROSITE" id="PS50928"/>
    </source>
</evidence>
<keyword evidence="6 8" id="KW-1133">Transmembrane helix</keyword>
<dbReference type="Proteomes" id="UP000239549">
    <property type="component" value="Unassembled WGS sequence"/>
</dbReference>
<dbReference type="GO" id="GO:0005886">
    <property type="term" value="C:plasma membrane"/>
    <property type="evidence" value="ECO:0007669"/>
    <property type="project" value="UniProtKB-SubCell"/>
</dbReference>
<evidence type="ECO:0000256" key="4">
    <source>
        <dbReference type="ARBA" id="ARBA00022475"/>
    </source>
</evidence>
<comment type="similarity">
    <text evidence="2">Belongs to the binding-protein-dependent transport system permease family. CysTW subfamily.</text>
</comment>
<dbReference type="PANTHER" id="PTHR42929:SF1">
    <property type="entry name" value="INNER MEMBRANE ABC TRANSPORTER PERMEASE PROTEIN YDCU-RELATED"/>
    <property type="match status" value="1"/>
</dbReference>
<feature type="domain" description="ABC transmembrane type-1" evidence="9">
    <location>
        <begin position="75"/>
        <end position="281"/>
    </location>
</feature>
<keyword evidence="5 8" id="KW-0812">Transmembrane</keyword>
<dbReference type="CDD" id="cd06261">
    <property type="entry name" value="TM_PBP2"/>
    <property type="match status" value="1"/>
</dbReference>
<evidence type="ECO:0000256" key="1">
    <source>
        <dbReference type="ARBA" id="ARBA00004651"/>
    </source>
</evidence>
<dbReference type="Gene3D" id="1.10.3720.10">
    <property type="entry name" value="MetI-like"/>
    <property type="match status" value="1"/>
</dbReference>
<dbReference type="GO" id="GO:0055085">
    <property type="term" value="P:transmembrane transport"/>
    <property type="evidence" value="ECO:0007669"/>
    <property type="project" value="InterPro"/>
</dbReference>
<evidence type="ECO:0000256" key="3">
    <source>
        <dbReference type="ARBA" id="ARBA00022448"/>
    </source>
</evidence>
<feature type="transmembrane region" description="Helical" evidence="8">
    <location>
        <begin position="204"/>
        <end position="234"/>
    </location>
</feature>
<reference evidence="11" key="1">
    <citation type="submission" date="2018-02" db="EMBL/GenBank/DDBJ databases">
        <title>Genome sequence of Desulfocucumis palustris strain NAW-5.</title>
        <authorList>
            <person name="Watanabe M."/>
            <person name="Kojima H."/>
            <person name="Fukui M."/>
        </authorList>
    </citation>
    <scope>NUCLEOTIDE SEQUENCE [LARGE SCALE GENOMIC DNA]</scope>
    <source>
        <strain evidence="11">NAW-5</strain>
    </source>
</reference>
<sequence>MRPGKLLSATGRWLTGGPLWTLSPVIIFMVTFLALPLLLVILVSFFKRGTYGDINYVFTLENYIRMMDPLYLKILWVSLVISLATTVVCLLLGYPFAYFIARAPKKFRLLLLMLIVVPFWTNSLVRTYAWIILLRTEGVINTYLMQLGIIHQPLTMLYNQGSVLVGLVYTLFPFMILPLYASIEKLDSSYLEAAGDLGATPWQAFLRVTLPLTMPGIIAGSLLVFIPTLGYFFIPDLMGGSKTMLISNLIKNQFLTARDWPFGSALSIILIVITLVLIYAYIRVVGSKKDTEVF</sequence>
<keyword evidence="7 8" id="KW-0472">Membrane</keyword>
<name>A0A2L2XDG4_9FIRM</name>
<keyword evidence="4" id="KW-1003">Cell membrane</keyword>
<evidence type="ECO:0000313" key="11">
    <source>
        <dbReference type="Proteomes" id="UP000239549"/>
    </source>
</evidence>
<dbReference type="InterPro" id="IPR035906">
    <property type="entry name" value="MetI-like_sf"/>
</dbReference>
<evidence type="ECO:0000256" key="2">
    <source>
        <dbReference type="ARBA" id="ARBA00007069"/>
    </source>
</evidence>
<feature type="transmembrane region" description="Helical" evidence="8">
    <location>
        <begin position="74"/>
        <end position="97"/>
    </location>
</feature>
<proteinExistence type="inferred from homology"/>
<comment type="subcellular location">
    <subcellularLocation>
        <location evidence="1 8">Cell membrane</location>
        <topology evidence="1 8">Multi-pass membrane protein</topology>
    </subcellularLocation>
</comment>
<dbReference type="PANTHER" id="PTHR42929">
    <property type="entry name" value="INNER MEMBRANE ABC TRANSPORTER PERMEASE PROTEIN YDCU-RELATED-RELATED"/>
    <property type="match status" value="1"/>
</dbReference>
<dbReference type="InterPro" id="IPR000515">
    <property type="entry name" value="MetI-like"/>
</dbReference>
<feature type="transmembrane region" description="Helical" evidence="8">
    <location>
        <begin position="109"/>
        <end position="133"/>
    </location>
</feature>
<feature type="transmembrane region" description="Helical" evidence="8">
    <location>
        <begin position="163"/>
        <end position="183"/>
    </location>
</feature>
<gene>
    <name evidence="10" type="ORF">DCCM_0045</name>
</gene>
<feature type="transmembrane region" description="Helical" evidence="8">
    <location>
        <begin position="21"/>
        <end position="46"/>
    </location>
</feature>